<reference evidence="1 2" key="1">
    <citation type="submission" date="2007-08" db="EMBL/GenBank/DDBJ databases">
        <authorList>
            <consortium name="The Vibrio harveyi Genome Sequencing Project"/>
            <person name="Bassler B."/>
            <person name="Clifton S.W."/>
            <person name="Fulton L."/>
            <person name="Delehaunty K."/>
            <person name="Fronick C."/>
            <person name="Harrison M."/>
            <person name="Markivic C."/>
            <person name="Fulton R."/>
            <person name="Tin-Wollam A.-M."/>
            <person name="Shah N."/>
            <person name="Pepin K."/>
            <person name="Nash W."/>
            <person name="Thiruvilangam P."/>
            <person name="Bhonagiri V."/>
            <person name="Waters C."/>
            <person name="Tu K.C."/>
            <person name="Irgon J."/>
            <person name="Wilson R.K."/>
        </authorList>
    </citation>
    <scope>NUCLEOTIDE SEQUENCE [LARGE SCALE GENOMIC DNA]</scope>
    <source>
        <strain evidence="2">ATCC BAA-1116 / BB120</strain>
    </source>
</reference>
<evidence type="ECO:0000313" key="2">
    <source>
        <dbReference type="Proteomes" id="UP000008152"/>
    </source>
</evidence>
<dbReference type="PATRIC" id="fig|338187.36.peg.657"/>
<organism evidence="1 2">
    <name type="scientific">Vibrio campbellii (strain ATCC BAA-1116)</name>
    <dbReference type="NCBI Taxonomy" id="2902295"/>
    <lineage>
        <taxon>Bacteria</taxon>
        <taxon>Pseudomonadati</taxon>
        <taxon>Pseudomonadota</taxon>
        <taxon>Gammaproteobacteria</taxon>
        <taxon>Vibrionales</taxon>
        <taxon>Vibrionaceae</taxon>
        <taxon>Vibrio</taxon>
    </lineage>
</organism>
<gene>
    <name evidence="1" type="ordered locus">VIBHAR_00713</name>
</gene>
<dbReference type="KEGG" id="vha:VIBHAR_00713"/>
<accession>A7MWJ8</accession>
<dbReference type="AlphaFoldDB" id="A7MWJ8"/>
<dbReference type="Proteomes" id="UP000008152">
    <property type="component" value="Chromosome I"/>
</dbReference>
<name>A7MWJ8_VIBC1</name>
<sequence length="34" mass="3819">MILLGKALDYSVFMLPYSLGQLTGNTNVENRVIF</sequence>
<proteinExistence type="predicted"/>
<dbReference type="EMBL" id="CP000789">
    <property type="protein sequence ID" value="ABU69714.1"/>
    <property type="molecule type" value="Genomic_DNA"/>
</dbReference>
<protein>
    <submittedName>
        <fullName evidence="1">Uncharacterized protein</fullName>
    </submittedName>
</protein>
<evidence type="ECO:0000313" key="1">
    <source>
        <dbReference type="EMBL" id="ABU69714.1"/>
    </source>
</evidence>